<evidence type="ECO:0000256" key="1">
    <source>
        <dbReference type="ARBA" id="ARBA00004141"/>
    </source>
</evidence>
<evidence type="ECO:0000256" key="5">
    <source>
        <dbReference type="ARBA" id="ARBA00022989"/>
    </source>
</evidence>
<feature type="transmembrane region" description="Helical" evidence="7">
    <location>
        <begin position="569"/>
        <end position="589"/>
    </location>
</feature>
<dbReference type="OrthoDB" id="9809303at2"/>
<feature type="domain" description="RCK C-terminal" evidence="8">
    <location>
        <begin position="299"/>
        <end position="383"/>
    </location>
</feature>
<dbReference type="InterPro" id="IPR004680">
    <property type="entry name" value="Cit_transptr-like_dom"/>
</dbReference>
<dbReference type="PANTHER" id="PTHR43652:SF2">
    <property type="entry name" value="BASIC AMINO ACID ANTIPORTER YFCC-RELATED"/>
    <property type="match status" value="1"/>
</dbReference>
<feature type="transmembrane region" description="Helical" evidence="7">
    <location>
        <begin position="138"/>
        <end position="160"/>
    </location>
</feature>
<dbReference type="GO" id="GO:0008324">
    <property type="term" value="F:monoatomic cation transmembrane transporter activity"/>
    <property type="evidence" value="ECO:0007669"/>
    <property type="project" value="InterPro"/>
</dbReference>
<dbReference type="Gene3D" id="3.30.70.1450">
    <property type="entry name" value="Regulator of K+ conductance, C-terminal domain"/>
    <property type="match status" value="2"/>
</dbReference>
<evidence type="ECO:0000313" key="9">
    <source>
        <dbReference type="EMBL" id="CTQ77560.1"/>
    </source>
</evidence>
<feature type="transmembrane region" description="Helical" evidence="7">
    <location>
        <begin position="503"/>
        <end position="524"/>
    </location>
</feature>
<evidence type="ECO:0000259" key="8">
    <source>
        <dbReference type="PROSITE" id="PS51202"/>
    </source>
</evidence>
<keyword evidence="4" id="KW-0677">Repeat</keyword>
<evidence type="ECO:0000256" key="7">
    <source>
        <dbReference type="SAM" id="Phobius"/>
    </source>
</evidence>
<sequence>MTFDQIALFVLFGIVFALLVWGRIRFDLVAFAALITGALLGLVPSNNIFSGFGHAAVIIIALVLIVSKGLMNSGAVELIANRLLSASRALSGHITLMSVVGAGLSGIINNVAALALLMPLDLEAAKKAGRSPGLSLMPLSFATILGGMITLIGTPPNIVIAEYRSDALGTPFSMFAFAPVGLSVAVCGIAFVALFGWRLLPPHFRDKPKDEGFAESLYSAELKVSKVSEENPVSVGDLYPVAEEKDVVIIGLIRNGRRIKGFARREPIKSGDFLVVEGDPKAIESFMGAAKLDFAGSERHKGGLGGSALSLAEAIAPDSARITGTSAFNLRLLYGHGVTLLGISREGRRIQKRVRHETIRPGDVLLLIGTQERLENAFSWLGVLPLEGRQTGMIQRNKAWLAIAGFILAIAAAVAGFAYLPVALAACVVLYAATGLVSGTEVYNAVEWKVIVLLGSLIPLGQAFENAGNAQLIADGIVAVTAGAPAWVTLAVLMVVTMTLSDFLNNVATCLIAAPISVQIAGSLGVNPDPFLMAVAVAASCAFLTPIGHKNNTIIMGPGGYRFGDYWRIGLPLEILVLVVAIPAILIFWPL</sequence>
<keyword evidence="3 7" id="KW-0812">Transmembrane</keyword>
<dbReference type="InterPro" id="IPR006037">
    <property type="entry name" value="RCK_C"/>
</dbReference>
<dbReference type="STRING" id="311410.LA5095_03918"/>
<evidence type="ECO:0000313" key="10">
    <source>
        <dbReference type="Proteomes" id="UP000049983"/>
    </source>
</evidence>
<evidence type="ECO:0000256" key="3">
    <source>
        <dbReference type="ARBA" id="ARBA00022692"/>
    </source>
</evidence>
<reference evidence="10" key="1">
    <citation type="submission" date="2015-07" db="EMBL/GenBank/DDBJ databases">
        <authorList>
            <person name="Rodrigo-Torres Lidia"/>
            <person name="Arahal R.David."/>
        </authorList>
    </citation>
    <scope>NUCLEOTIDE SEQUENCE [LARGE SCALE GENOMIC DNA]</scope>
    <source>
        <strain evidence="10">CECT 5096</strain>
    </source>
</reference>
<dbReference type="RefSeq" id="WP_055118098.1">
    <property type="nucleotide sequence ID" value="NZ_CXWA01000004.1"/>
</dbReference>
<evidence type="ECO:0000256" key="6">
    <source>
        <dbReference type="ARBA" id="ARBA00023136"/>
    </source>
</evidence>
<feature type="transmembrane region" description="Helical" evidence="7">
    <location>
        <begin position="476"/>
        <end position="496"/>
    </location>
</feature>
<protein>
    <submittedName>
        <fullName evidence="9">Transporter, divalent anion:Na+ symporter (DASS) family</fullName>
    </submittedName>
</protein>
<comment type="subcellular location">
    <subcellularLocation>
        <location evidence="1">Membrane</location>
        <topology evidence="1">Multi-pass membrane protein</topology>
    </subcellularLocation>
</comment>
<evidence type="ECO:0000256" key="2">
    <source>
        <dbReference type="ARBA" id="ARBA00022448"/>
    </source>
</evidence>
<organism evidence="9 10">
    <name type="scientific">Roseibium album</name>
    <dbReference type="NCBI Taxonomy" id="311410"/>
    <lineage>
        <taxon>Bacteria</taxon>
        <taxon>Pseudomonadati</taxon>
        <taxon>Pseudomonadota</taxon>
        <taxon>Alphaproteobacteria</taxon>
        <taxon>Hyphomicrobiales</taxon>
        <taxon>Stappiaceae</taxon>
        <taxon>Roseibium</taxon>
    </lineage>
</organism>
<gene>
    <name evidence="9" type="ORF">LA5096_05200</name>
</gene>
<keyword evidence="2" id="KW-0813">Transport</keyword>
<dbReference type="InterPro" id="IPR036721">
    <property type="entry name" value="RCK_C_sf"/>
</dbReference>
<dbReference type="PANTHER" id="PTHR43652">
    <property type="entry name" value="BASIC AMINO ACID ANTIPORTER YFCC-RELATED"/>
    <property type="match status" value="1"/>
</dbReference>
<feature type="transmembrane region" description="Helical" evidence="7">
    <location>
        <begin position="400"/>
        <end position="433"/>
    </location>
</feature>
<keyword evidence="5 7" id="KW-1133">Transmembrane helix</keyword>
<evidence type="ECO:0000256" key="4">
    <source>
        <dbReference type="ARBA" id="ARBA00022737"/>
    </source>
</evidence>
<name>A0A0M7ASA0_9HYPH</name>
<dbReference type="Proteomes" id="UP000049983">
    <property type="component" value="Unassembled WGS sequence"/>
</dbReference>
<dbReference type="GO" id="GO:0005886">
    <property type="term" value="C:plasma membrane"/>
    <property type="evidence" value="ECO:0007669"/>
    <property type="project" value="TreeGrafter"/>
</dbReference>
<feature type="transmembrane region" description="Helical" evidence="7">
    <location>
        <begin position="28"/>
        <end position="45"/>
    </location>
</feature>
<dbReference type="EMBL" id="CXWC01000013">
    <property type="protein sequence ID" value="CTQ77560.1"/>
    <property type="molecule type" value="Genomic_DNA"/>
</dbReference>
<feature type="transmembrane region" description="Helical" evidence="7">
    <location>
        <begin position="6"/>
        <end position="21"/>
    </location>
</feature>
<keyword evidence="10" id="KW-1185">Reference proteome</keyword>
<keyword evidence="6 7" id="KW-0472">Membrane</keyword>
<dbReference type="SUPFAM" id="SSF116726">
    <property type="entry name" value="TrkA C-terminal domain-like"/>
    <property type="match status" value="2"/>
</dbReference>
<dbReference type="GeneID" id="97672457"/>
<feature type="transmembrane region" description="Helical" evidence="7">
    <location>
        <begin position="51"/>
        <end position="71"/>
    </location>
</feature>
<feature type="transmembrane region" description="Helical" evidence="7">
    <location>
        <begin position="172"/>
        <end position="197"/>
    </location>
</feature>
<proteinExistence type="predicted"/>
<feature type="transmembrane region" description="Helical" evidence="7">
    <location>
        <begin position="92"/>
        <end position="118"/>
    </location>
</feature>
<accession>A0A0M7ASA0</accession>
<dbReference type="PROSITE" id="PS51202">
    <property type="entry name" value="RCK_C"/>
    <property type="match status" value="2"/>
</dbReference>
<dbReference type="InterPro" id="IPR051679">
    <property type="entry name" value="DASS-Related_Transporters"/>
</dbReference>
<dbReference type="GO" id="GO:0006813">
    <property type="term" value="P:potassium ion transport"/>
    <property type="evidence" value="ECO:0007669"/>
    <property type="project" value="InterPro"/>
</dbReference>
<dbReference type="Pfam" id="PF03600">
    <property type="entry name" value="CitMHS"/>
    <property type="match status" value="1"/>
</dbReference>
<feature type="domain" description="RCK C-terminal" evidence="8">
    <location>
        <begin position="210"/>
        <end position="292"/>
    </location>
</feature>
<dbReference type="AlphaFoldDB" id="A0A0M7ASA0"/>
<feature type="transmembrane region" description="Helical" evidence="7">
    <location>
        <begin position="530"/>
        <end position="548"/>
    </location>
</feature>